<proteinExistence type="predicted"/>
<name>A0A533I0K1_PARDE</name>
<evidence type="ECO:0008006" key="4">
    <source>
        <dbReference type="Google" id="ProtNLM"/>
    </source>
</evidence>
<keyword evidence="1" id="KW-0812">Transmembrane</keyword>
<evidence type="ECO:0000256" key="1">
    <source>
        <dbReference type="SAM" id="Phobius"/>
    </source>
</evidence>
<evidence type="ECO:0000313" key="2">
    <source>
        <dbReference type="EMBL" id="TKW65226.1"/>
    </source>
</evidence>
<organism evidence="2 3">
    <name type="scientific">Paracoccus denitrificans</name>
    <dbReference type="NCBI Taxonomy" id="266"/>
    <lineage>
        <taxon>Bacteria</taxon>
        <taxon>Pseudomonadati</taxon>
        <taxon>Pseudomonadota</taxon>
        <taxon>Alphaproteobacteria</taxon>
        <taxon>Rhodobacterales</taxon>
        <taxon>Paracoccaceae</taxon>
        <taxon>Paracoccus</taxon>
    </lineage>
</organism>
<feature type="transmembrane region" description="Helical" evidence="1">
    <location>
        <begin position="544"/>
        <end position="566"/>
    </location>
</feature>
<dbReference type="AlphaFoldDB" id="A0A533I0K1"/>
<dbReference type="Proteomes" id="UP000315344">
    <property type="component" value="Unassembled WGS sequence"/>
</dbReference>
<keyword evidence="1" id="KW-0472">Membrane</keyword>
<sequence>MGLFSSKKKIIVNVTVQPVFEEARIPYSVKAGVIKYVLGDITSMSDSINEELAGCVGTKANTGFSWAKREDYIPGVPTAYVKSNIDARSTVLGTIAVNVGQPVTAVYYRYGPMNSLHYAWTWIVNTHGYNAQTNELVGLSASTGFKCYLSNMVATYTRESYDFVRETYDEGVFAQLGPSPKSGWTPSKPYTYLAPGGIGEYAEQPAYEVSDVAVDDYVTITYEFEDAEGNYVQRGLTLAITGISDEDYHQVRYTKEDGKTGFFTYLHGAGYYPAIDLAYVMEYNDLGSYYPWAYFRVDGTPVHYDSEYYEMYKHCKKWCQYIGVDFERIYSAVHTDNDVDDVAQVILQVAVKPDSTNQAVIEYLFKHFSLLHENSLSQMQMADNLPDKFLAFSTSPSQAQRIMDRQFAQTLQFSGITRSRQAGVIGKKGTYTQHYGLVAQNSQLIESITPTGTETSTVWSSQPAYVYRYQVLDSVFEEIAVFGLRMDYHVHHKKGFGAGAGSPELLVPVDREVMRSISTARREQVICRGLYLLVNTVIVQKTPWYASGFFKAVLMIVATAVTIISMGTAWQSIVAAAAIGTYAAVITVTVLVLQYIVVTTAIRLFVKHFGPKLGLIAAVAAIAIGGYNSMAGGEGMWADGMLALGNNLVKESSNAYNLLTQDVYAEMLDFQEWAQGQFDSLKEKRDELGLNAQWQGLTGFDFVGMVPHTVFGESPSSYYARTVHSGNIGTNAYDLIENYHSYKLQLPQLSDTQEIIDGLQLPES</sequence>
<dbReference type="EMBL" id="VAFL01000015">
    <property type="protein sequence ID" value="TKW65226.1"/>
    <property type="molecule type" value="Genomic_DNA"/>
</dbReference>
<keyword evidence="1" id="KW-1133">Transmembrane helix</keyword>
<reference evidence="2 3" key="1">
    <citation type="journal article" date="2017" name="Nat. Commun.">
        <title>In situ click chemistry generation of cyclooxygenase-2 inhibitors.</title>
        <authorList>
            <person name="Bhardwaj A."/>
            <person name="Kaur J."/>
            <person name="Wuest M."/>
            <person name="Wuest F."/>
        </authorList>
    </citation>
    <scope>NUCLEOTIDE SEQUENCE [LARGE SCALE GENOMIC DNA]</scope>
    <source>
        <strain evidence="2">S2_012_000_R3_94</strain>
    </source>
</reference>
<accession>A0A533I0K1</accession>
<gene>
    <name evidence="2" type="ORF">DI616_15980</name>
</gene>
<feature type="transmembrane region" description="Helical" evidence="1">
    <location>
        <begin position="573"/>
        <end position="597"/>
    </location>
</feature>
<feature type="transmembrane region" description="Helical" evidence="1">
    <location>
        <begin position="609"/>
        <end position="627"/>
    </location>
</feature>
<evidence type="ECO:0000313" key="3">
    <source>
        <dbReference type="Proteomes" id="UP000315344"/>
    </source>
</evidence>
<protein>
    <recommendedName>
        <fullName evidence="4">N4 gp53-like protein</fullName>
    </recommendedName>
</protein>
<comment type="caution">
    <text evidence="2">The sequence shown here is derived from an EMBL/GenBank/DDBJ whole genome shotgun (WGS) entry which is preliminary data.</text>
</comment>